<sequence length="180" mass="20601">MSKYDDSWEWLDTEFDHFLLDMKPYVLKHPSKTERQRCATWIKKLCDPASCGSGLTGRKNRNMHARLLLQMLKRGGLDRPFTCKPEPGSLKTLPTYMSIYFDEPLRGHSRAELPDWLTGELGGHTDDSLAASLLKDRTSSTPITARHRRRLYEEQNPPRPVSSSPLNSLPDTMPAGWMWG</sequence>
<dbReference type="Proteomes" id="UP001057452">
    <property type="component" value="Chromosome 8"/>
</dbReference>
<organism evidence="1 2">
    <name type="scientific">Chaenocephalus aceratus</name>
    <name type="common">Blackfin icefish</name>
    <name type="synonym">Chaenichthys aceratus</name>
    <dbReference type="NCBI Taxonomy" id="36190"/>
    <lineage>
        <taxon>Eukaryota</taxon>
        <taxon>Metazoa</taxon>
        <taxon>Chordata</taxon>
        <taxon>Craniata</taxon>
        <taxon>Vertebrata</taxon>
        <taxon>Euteleostomi</taxon>
        <taxon>Actinopterygii</taxon>
        <taxon>Neopterygii</taxon>
        <taxon>Teleostei</taxon>
        <taxon>Neoteleostei</taxon>
        <taxon>Acanthomorphata</taxon>
        <taxon>Eupercaria</taxon>
        <taxon>Perciformes</taxon>
        <taxon>Notothenioidei</taxon>
        <taxon>Channichthyidae</taxon>
        <taxon>Chaenocephalus</taxon>
    </lineage>
</organism>
<proteinExistence type="predicted"/>
<comment type="caution">
    <text evidence="1">The sequence shown here is derived from an EMBL/GenBank/DDBJ whole genome shotgun (WGS) entry which is preliminary data.</text>
</comment>
<protein>
    <submittedName>
        <fullName evidence="1">Uncharacterized protein</fullName>
    </submittedName>
</protein>
<accession>A0ACB9X7P6</accession>
<keyword evidence="2" id="KW-1185">Reference proteome</keyword>
<evidence type="ECO:0000313" key="1">
    <source>
        <dbReference type="EMBL" id="KAI4822412.1"/>
    </source>
</evidence>
<reference evidence="1" key="1">
    <citation type="submission" date="2022-05" db="EMBL/GenBank/DDBJ databases">
        <title>Chromosome-level genome of Chaenocephalus aceratus.</title>
        <authorList>
            <person name="Park H."/>
        </authorList>
    </citation>
    <scope>NUCLEOTIDE SEQUENCE</scope>
    <source>
        <strain evidence="1">KU_202001</strain>
    </source>
</reference>
<evidence type="ECO:0000313" key="2">
    <source>
        <dbReference type="Proteomes" id="UP001057452"/>
    </source>
</evidence>
<name>A0ACB9X7P6_CHAAC</name>
<gene>
    <name evidence="1" type="ORF">KUCAC02_007963</name>
</gene>
<dbReference type="EMBL" id="CM043792">
    <property type="protein sequence ID" value="KAI4822412.1"/>
    <property type="molecule type" value="Genomic_DNA"/>
</dbReference>